<name>A0A1T5CMT7_9BACT</name>
<dbReference type="NCBIfam" id="TIGR00174">
    <property type="entry name" value="miaA"/>
    <property type="match status" value="1"/>
</dbReference>
<dbReference type="InterPro" id="IPR039657">
    <property type="entry name" value="Dimethylallyltransferase"/>
</dbReference>
<proteinExistence type="inferred from homology"/>
<evidence type="ECO:0000313" key="14">
    <source>
        <dbReference type="EMBL" id="SKB60656.1"/>
    </source>
</evidence>
<dbReference type="GO" id="GO:0052381">
    <property type="term" value="F:tRNA dimethylallyltransferase activity"/>
    <property type="evidence" value="ECO:0007669"/>
    <property type="project" value="UniProtKB-UniRule"/>
</dbReference>
<evidence type="ECO:0000313" key="15">
    <source>
        <dbReference type="Proteomes" id="UP000190852"/>
    </source>
</evidence>
<protein>
    <recommendedName>
        <fullName evidence="10">tRNA dimethylallyltransferase</fullName>
        <ecNumber evidence="10">2.5.1.75</ecNumber>
    </recommendedName>
    <alternativeName>
        <fullName evidence="10">Dimethylallyl diphosphate:tRNA dimethylallyltransferase</fullName>
        <shortName evidence="10">DMAPP:tRNA dimethylallyltransferase</shortName>
        <shortName evidence="10">DMATase</shortName>
    </alternativeName>
    <alternativeName>
        <fullName evidence="10">Isopentenyl-diphosphate:tRNA isopentenyltransferase</fullName>
        <shortName evidence="10">IPP transferase</shortName>
        <shortName evidence="10">IPPT</shortName>
        <shortName evidence="10">IPTase</shortName>
    </alternativeName>
</protein>
<evidence type="ECO:0000256" key="6">
    <source>
        <dbReference type="ARBA" id="ARBA00022741"/>
    </source>
</evidence>
<gene>
    <name evidence="10" type="primary">miaA</name>
    <name evidence="14" type="ORF">SAMN05660349_01975</name>
</gene>
<evidence type="ECO:0000256" key="5">
    <source>
        <dbReference type="ARBA" id="ARBA00022694"/>
    </source>
</evidence>
<dbReference type="GO" id="GO:0006400">
    <property type="term" value="P:tRNA modification"/>
    <property type="evidence" value="ECO:0007669"/>
    <property type="project" value="TreeGrafter"/>
</dbReference>
<feature type="binding site" evidence="10">
    <location>
        <begin position="11"/>
        <end position="16"/>
    </location>
    <ligand>
        <name>substrate</name>
    </ligand>
</feature>
<comment type="cofactor">
    <cofactor evidence="1 10">
        <name>Mg(2+)</name>
        <dbReference type="ChEBI" id="CHEBI:18420"/>
    </cofactor>
</comment>
<dbReference type="Proteomes" id="UP000190852">
    <property type="component" value="Unassembled WGS sequence"/>
</dbReference>
<dbReference type="RefSeq" id="WP_079683484.1">
    <property type="nucleotide sequence ID" value="NZ_FUYQ01000013.1"/>
</dbReference>
<evidence type="ECO:0000256" key="9">
    <source>
        <dbReference type="ARBA" id="ARBA00049563"/>
    </source>
</evidence>
<dbReference type="SUPFAM" id="SSF52540">
    <property type="entry name" value="P-loop containing nucleoside triphosphate hydrolases"/>
    <property type="match status" value="2"/>
</dbReference>
<keyword evidence="5 10" id="KW-0819">tRNA processing</keyword>
<comment type="function">
    <text evidence="2 10 12">Catalyzes the transfer of a dimethylallyl group onto the adenine at position 37 in tRNAs that read codons beginning with uridine, leading to the formation of N6-(dimethylallyl)adenosine (i(6)A).</text>
</comment>
<feature type="region of interest" description="Interaction with substrate tRNA" evidence="10">
    <location>
        <begin position="34"/>
        <end position="37"/>
    </location>
</feature>
<keyword evidence="7 10" id="KW-0067">ATP-binding</keyword>
<comment type="caution">
    <text evidence="10">Lacks conserved residue(s) required for the propagation of feature annotation.</text>
</comment>
<dbReference type="InterPro" id="IPR018022">
    <property type="entry name" value="IPT"/>
</dbReference>
<feature type="site" description="Interaction with substrate tRNA" evidence="10">
    <location>
        <position position="122"/>
    </location>
</feature>
<evidence type="ECO:0000256" key="10">
    <source>
        <dbReference type="HAMAP-Rule" id="MF_00185"/>
    </source>
</evidence>
<dbReference type="GO" id="GO:0005524">
    <property type="term" value="F:ATP binding"/>
    <property type="evidence" value="ECO:0007669"/>
    <property type="project" value="UniProtKB-UniRule"/>
</dbReference>
<comment type="catalytic activity">
    <reaction evidence="9 10 11">
        <text>adenosine(37) in tRNA + dimethylallyl diphosphate = N(6)-dimethylallyladenosine(37) in tRNA + diphosphate</text>
        <dbReference type="Rhea" id="RHEA:26482"/>
        <dbReference type="Rhea" id="RHEA-COMP:10162"/>
        <dbReference type="Rhea" id="RHEA-COMP:10375"/>
        <dbReference type="ChEBI" id="CHEBI:33019"/>
        <dbReference type="ChEBI" id="CHEBI:57623"/>
        <dbReference type="ChEBI" id="CHEBI:74411"/>
        <dbReference type="ChEBI" id="CHEBI:74415"/>
        <dbReference type="EC" id="2.5.1.75"/>
    </reaction>
</comment>
<evidence type="ECO:0000256" key="7">
    <source>
        <dbReference type="ARBA" id="ARBA00022840"/>
    </source>
</evidence>
<dbReference type="Gene3D" id="3.40.50.300">
    <property type="entry name" value="P-loop containing nucleotide triphosphate hydrolases"/>
    <property type="match status" value="1"/>
</dbReference>
<keyword evidence="15" id="KW-1185">Reference proteome</keyword>
<dbReference type="EC" id="2.5.1.75" evidence="10"/>
<evidence type="ECO:0000256" key="1">
    <source>
        <dbReference type="ARBA" id="ARBA00001946"/>
    </source>
</evidence>
<dbReference type="Pfam" id="PF01715">
    <property type="entry name" value="IPPT"/>
    <property type="match status" value="1"/>
</dbReference>
<dbReference type="HAMAP" id="MF_00185">
    <property type="entry name" value="IPP_trans"/>
    <property type="match status" value="1"/>
</dbReference>
<keyword evidence="8 10" id="KW-0460">Magnesium</keyword>
<evidence type="ECO:0000256" key="3">
    <source>
        <dbReference type="ARBA" id="ARBA00005842"/>
    </source>
</evidence>
<evidence type="ECO:0000256" key="2">
    <source>
        <dbReference type="ARBA" id="ARBA00003213"/>
    </source>
</evidence>
<accession>A0A1T5CMT7</accession>
<comment type="similarity">
    <text evidence="3 10 13">Belongs to the IPP transferase family.</text>
</comment>
<keyword evidence="6 10" id="KW-0547">Nucleotide-binding</keyword>
<dbReference type="Gene3D" id="1.10.20.140">
    <property type="match status" value="1"/>
</dbReference>
<dbReference type="PANTHER" id="PTHR11088">
    <property type="entry name" value="TRNA DIMETHYLALLYLTRANSFERASE"/>
    <property type="match status" value="1"/>
</dbReference>
<dbReference type="PANTHER" id="PTHR11088:SF60">
    <property type="entry name" value="TRNA DIMETHYLALLYLTRANSFERASE"/>
    <property type="match status" value="1"/>
</dbReference>
<evidence type="ECO:0000256" key="12">
    <source>
        <dbReference type="RuleBase" id="RU003784"/>
    </source>
</evidence>
<keyword evidence="4 10" id="KW-0808">Transferase</keyword>
<dbReference type="InterPro" id="IPR027417">
    <property type="entry name" value="P-loop_NTPase"/>
</dbReference>
<evidence type="ECO:0000256" key="11">
    <source>
        <dbReference type="RuleBase" id="RU003783"/>
    </source>
</evidence>
<dbReference type="AlphaFoldDB" id="A0A1T5CMT7"/>
<evidence type="ECO:0000256" key="8">
    <source>
        <dbReference type="ARBA" id="ARBA00022842"/>
    </source>
</evidence>
<dbReference type="EMBL" id="FUYQ01000013">
    <property type="protein sequence ID" value="SKB60656.1"/>
    <property type="molecule type" value="Genomic_DNA"/>
</dbReference>
<comment type="subunit">
    <text evidence="10">Monomer.</text>
</comment>
<evidence type="ECO:0000256" key="13">
    <source>
        <dbReference type="RuleBase" id="RU003785"/>
    </source>
</evidence>
<organism evidence="14 15">
    <name type="scientific">Parabacteroides chartae</name>
    <dbReference type="NCBI Taxonomy" id="1037355"/>
    <lineage>
        <taxon>Bacteria</taxon>
        <taxon>Pseudomonadati</taxon>
        <taxon>Bacteroidota</taxon>
        <taxon>Bacteroidia</taxon>
        <taxon>Bacteroidales</taxon>
        <taxon>Tannerellaceae</taxon>
        <taxon>Parabacteroides</taxon>
    </lineage>
</organism>
<sequence>MNTLIVLLGPTGVGKTELSLRVASHVGSPIISADSRQLYKELVIGTAAPTAEQLARIKHYFVGTLSLTDYYNASQFEEEVLLCLENLFPSTSNVVMTGGSMMYIDAVCNGIDELPTVSQEIRTNLMKRFEVEGLDPIREDLKRLDPQHYNEVDLNNYKRVIHALEICLMTGRPYSELRTNTKKTRPFRIIKIGLTRDREELCDRINARVDQMMRDGLLEEARHVYPYKHLNSLNTVGYKEMFNYLDGEWPLDFAIEKIKRNSRVYARKQMTWFKRDKEINWFHPDNIEGILTFLDEQLNRPEL</sequence>
<evidence type="ECO:0000256" key="4">
    <source>
        <dbReference type="ARBA" id="ARBA00022679"/>
    </source>
</evidence>
<reference evidence="15" key="1">
    <citation type="submission" date="2017-02" db="EMBL/GenBank/DDBJ databases">
        <authorList>
            <person name="Varghese N."/>
            <person name="Submissions S."/>
        </authorList>
    </citation>
    <scope>NUCLEOTIDE SEQUENCE [LARGE SCALE GENOMIC DNA]</scope>
    <source>
        <strain evidence="15">DSM 24967</strain>
    </source>
</reference>
<feature type="binding site" evidence="10">
    <location>
        <begin position="9"/>
        <end position="16"/>
    </location>
    <ligand>
        <name>ATP</name>
        <dbReference type="ChEBI" id="CHEBI:30616"/>
    </ligand>
</feature>
<feature type="site" description="Interaction with substrate tRNA" evidence="10">
    <location>
        <position position="100"/>
    </location>
</feature>